<proteinExistence type="predicted"/>
<comment type="caution">
    <text evidence="1">The sequence shown here is derived from an EMBL/GenBank/DDBJ whole genome shotgun (WGS) entry which is preliminary data.</text>
</comment>
<organism evidence="1 2">
    <name type="scientific">Reyranella humidisoli</name>
    <dbReference type="NCBI Taxonomy" id="2849149"/>
    <lineage>
        <taxon>Bacteria</taxon>
        <taxon>Pseudomonadati</taxon>
        <taxon>Pseudomonadota</taxon>
        <taxon>Alphaproteobacteria</taxon>
        <taxon>Hyphomicrobiales</taxon>
        <taxon>Reyranellaceae</taxon>
        <taxon>Reyranella</taxon>
    </lineage>
</organism>
<evidence type="ECO:0000313" key="1">
    <source>
        <dbReference type="EMBL" id="MBU8872493.1"/>
    </source>
</evidence>
<dbReference type="RefSeq" id="WP_216956610.1">
    <property type="nucleotide sequence ID" value="NZ_JAHOPB010000001.1"/>
</dbReference>
<reference evidence="1 2" key="1">
    <citation type="submission" date="2021-06" db="EMBL/GenBank/DDBJ databases">
        <authorList>
            <person name="Lee D.H."/>
        </authorList>
    </citation>
    <scope>NUCLEOTIDE SEQUENCE [LARGE SCALE GENOMIC DNA]</scope>
    <source>
        <strain evidence="1 2">MMS21-HV4-11</strain>
    </source>
</reference>
<dbReference type="Proteomes" id="UP000727907">
    <property type="component" value="Unassembled WGS sequence"/>
</dbReference>
<dbReference type="InterPro" id="IPR008775">
    <property type="entry name" value="Phytyl_CoA_dOase-like"/>
</dbReference>
<keyword evidence="2" id="KW-1185">Reference proteome</keyword>
<dbReference type="PANTHER" id="PTHR20883">
    <property type="entry name" value="PHYTANOYL-COA DIOXYGENASE DOMAIN CONTAINING 1"/>
    <property type="match status" value="1"/>
</dbReference>
<gene>
    <name evidence="1" type="ORF">KQ910_01905</name>
</gene>
<protein>
    <submittedName>
        <fullName evidence="1">Phytanoyl-CoA dioxygenase family protein</fullName>
    </submittedName>
</protein>
<accession>A0ABS6IGS3</accession>
<keyword evidence="1" id="KW-0223">Dioxygenase</keyword>
<dbReference type="EMBL" id="JAHOPB010000001">
    <property type="protein sequence ID" value="MBU8872493.1"/>
    <property type="molecule type" value="Genomic_DNA"/>
</dbReference>
<keyword evidence="1" id="KW-0560">Oxidoreductase</keyword>
<dbReference type="Pfam" id="PF05721">
    <property type="entry name" value="PhyH"/>
    <property type="match status" value="1"/>
</dbReference>
<sequence length="268" mass="30061">METERTVQEADDAARYRQDGAIVLRGVFDAWVEPLRVGIAALMADPSPLERTVRPADGSAPFFQDLCNWQRIPEFEAFVHKSPAAKIAARLMGSRTARFFHDHVLVKQPGGSTVTPWHQDQPYYCVEGQQSVSFWIPLDPVPRDVVMECIKGSHTWGKGFRPMRFDGTRLYANDDFEVMPDIEAMRPTLDIAGWDMQPGDAIAFNFRTVHGAPGNHSPRARRVFSARWVGDDAVFAQRAGRTSPPFPDLGLHDGDPLDVPIFPVVYRS</sequence>
<dbReference type="PANTHER" id="PTHR20883:SF49">
    <property type="entry name" value="PHYTANOYL-COA DIOXYGENASE"/>
    <property type="match status" value="1"/>
</dbReference>
<name>A0ABS6IGS3_9HYPH</name>
<dbReference type="GO" id="GO:0051213">
    <property type="term" value="F:dioxygenase activity"/>
    <property type="evidence" value="ECO:0007669"/>
    <property type="project" value="UniProtKB-KW"/>
</dbReference>
<evidence type="ECO:0000313" key="2">
    <source>
        <dbReference type="Proteomes" id="UP000727907"/>
    </source>
</evidence>